<dbReference type="PANTHER" id="PTHR31672:SF13">
    <property type="entry name" value="F-BOX PROTEIN CPR30-LIKE"/>
    <property type="match status" value="1"/>
</dbReference>
<evidence type="ECO:0000259" key="1">
    <source>
        <dbReference type="PROSITE" id="PS50181"/>
    </source>
</evidence>
<dbReference type="Proteomes" id="UP001652660">
    <property type="component" value="Chromosome 3c"/>
</dbReference>
<dbReference type="AlphaFoldDB" id="A0A6P6WU36"/>
<dbReference type="Pfam" id="PF07734">
    <property type="entry name" value="FBA_1"/>
    <property type="match status" value="1"/>
</dbReference>
<sequence>MESPNLPEADQVTGQQIKLPEIPGQIIPDILSRLPVKSLCRFKCVSKSWQYLVSDPKFSLKTNVSRAIFWIETSPFLHSVNPDLLGENILNPLSEISYRPNQNQVILGSCKGFILFSYSTSIYLWNPSIRCCKKVLRLSLLRENYTVVASGICFDEVSDDYKIVILLSLITGRRIILLASLRSQAWAEINHPHSMFSAKSGPVVNGNIHWVVREEKGDRDLIFYFDKTTNRFVKLPMPDNNVGDSTDIFRLGVLDGCLTLSRFGNIWDLEHITEVLIMKEYGVKESWMTLCRIPMKGPRIWSPPLFYIKGSRDEVLISNGLSVVVFSLKDQTMREFPFAMMPHDFCMYVESLTTIPERLRDQRREQNASGSMERAAGT</sequence>
<dbReference type="NCBIfam" id="TIGR01640">
    <property type="entry name" value="F_box_assoc_1"/>
    <property type="match status" value="1"/>
</dbReference>
<dbReference type="InterPro" id="IPR036047">
    <property type="entry name" value="F-box-like_dom_sf"/>
</dbReference>
<gene>
    <name evidence="3" type="primary">LOC113735399</name>
</gene>
<organism evidence="2 3">
    <name type="scientific">Coffea arabica</name>
    <name type="common">Arabian coffee</name>
    <dbReference type="NCBI Taxonomy" id="13443"/>
    <lineage>
        <taxon>Eukaryota</taxon>
        <taxon>Viridiplantae</taxon>
        <taxon>Streptophyta</taxon>
        <taxon>Embryophyta</taxon>
        <taxon>Tracheophyta</taxon>
        <taxon>Spermatophyta</taxon>
        <taxon>Magnoliopsida</taxon>
        <taxon>eudicotyledons</taxon>
        <taxon>Gunneridae</taxon>
        <taxon>Pentapetalae</taxon>
        <taxon>asterids</taxon>
        <taxon>lamiids</taxon>
        <taxon>Gentianales</taxon>
        <taxon>Rubiaceae</taxon>
        <taxon>Ixoroideae</taxon>
        <taxon>Gardenieae complex</taxon>
        <taxon>Bertiereae - Coffeeae clade</taxon>
        <taxon>Coffeeae</taxon>
        <taxon>Coffea</taxon>
    </lineage>
</organism>
<dbReference type="CDD" id="cd22157">
    <property type="entry name" value="F-box_AtFBW1-like"/>
    <property type="match status" value="1"/>
</dbReference>
<evidence type="ECO:0000313" key="2">
    <source>
        <dbReference type="Proteomes" id="UP001652660"/>
    </source>
</evidence>
<evidence type="ECO:0000313" key="3">
    <source>
        <dbReference type="RefSeq" id="XP_027118211.1"/>
    </source>
</evidence>
<feature type="domain" description="F-box" evidence="1">
    <location>
        <begin position="16"/>
        <end position="63"/>
    </location>
</feature>
<dbReference type="OrthoDB" id="1580541at2759"/>
<dbReference type="InterPro" id="IPR017451">
    <property type="entry name" value="F-box-assoc_interact_dom"/>
</dbReference>
<protein>
    <submittedName>
        <fullName evidence="3">F-box/kelch-repeat protein At3g23880-like</fullName>
    </submittedName>
</protein>
<dbReference type="PROSITE" id="PS50181">
    <property type="entry name" value="FBOX"/>
    <property type="match status" value="1"/>
</dbReference>
<dbReference type="Gene3D" id="1.20.1280.50">
    <property type="match status" value="1"/>
</dbReference>
<reference evidence="2" key="1">
    <citation type="journal article" date="2025" name="Foods">
        <title>Unveiling the Microbial Signatures of Arabica Coffee Cherries: Insights into Ripeness Specific Diversity, Functional Traits, and Implications for Quality and Safety.</title>
        <authorList>
            <consortium name="RefSeq"/>
            <person name="Tenea G.N."/>
            <person name="Cifuentes V."/>
            <person name="Reyes P."/>
            <person name="Cevallos-Vallejos M."/>
        </authorList>
    </citation>
    <scope>NUCLEOTIDE SEQUENCE [LARGE SCALE GENOMIC DNA]</scope>
</reference>
<dbReference type="RefSeq" id="XP_027118211.1">
    <property type="nucleotide sequence ID" value="XM_027262410.1"/>
</dbReference>
<accession>A0A6P6WU36</accession>
<reference evidence="3" key="2">
    <citation type="submission" date="2025-08" db="UniProtKB">
        <authorList>
            <consortium name="RefSeq"/>
        </authorList>
    </citation>
    <scope>IDENTIFICATION</scope>
    <source>
        <tissue evidence="3">Leaves</tissue>
    </source>
</reference>
<dbReference type="InterPro" id="IPR050796">
    <property type="entry name" value="SCF_F-box_component"/>
</dbReference>
<dbReference type="SMART" id="SM00256">
    <property type="entry name" value="FBOX"/>
    <property type="match status" value="1"/>
</dbReference>
<name>A0A6P6WU36_COFAR</name>
<dbReference type="InterPro" id="IPR001810">
    <property type="entry name" value="F-box_dom"/>
</dbReference>
<dbReference type="GeneID" id="113735399"/>
<dbReference type="InterPro" id="IPR006527">
    <property type="entry name" value="F-box-assoc_dom_typ1"/>
</dbReference>
<proteinExistence type="predicted"/>
<dbReference type="PANTHER" id="PTHR31672">
    <property type="entry name" value="BNACNNG10540D PROTEIN"/>
    <property type="match status" value="1"/>
</dbReference>
<dbReference type="Pfam" id="PF00646">
    <property type="entry name" value="F-box"/>
    <property type="match status" value="1"/>
</dbReference>
<dbReference type="SUPFAM" id="SSF81383">
    <property type="entry name" value="F-box domain"/>
    <property type="match status" value="1"/>
</dbReference>
<keyword evidence="2" id="KW-1185">Reference proteome</keyword>